<dbReference type="EMBL" id="ASWF01000001">
    <property type="protein sequence ID" value="EOT82189.1"/>
    <property type="molecule type" value="Genomic_DNA"/>
</dbReference>
<protein>
    <submittedName>
        <fullName evidence="1">Uncharacterized protein</fullName>
    </submittedName>
</protein>
<dbReference type="Proteomes" id="UP000014158">
    <property type="component" value="Unassembled WGS sequence"/>
</dbReference>
<proteinExistence type="predicted"/>
<reference evidence="1 2" key="1">
    <citation type="submission" date="2013-03" db="EMBL/GenBank/DDBJ databases">
        <title>The Genome Sequence of Enterococcus raffinosus ATCC_49464 (PacBio/Illumina hybrid assembly).</title>
        <authorList>
            <consortium name="The Broad Institute Genomics Platform"/>
            <consortium name="The Broad Institute Genome Sequencing Center for Infectious Disease"/>
            <person name="Earl A."/>
            <person name="Russ C."/>
            <person name="Gilmore M."/>
            <person name="Surin D."/>
            <person name="Walker B."/>
            <person name="Young S."/>
            <person name="Zeng Q."/>
            <person name="Gargeya S."/>
            <person name="Fitzgerald M."/>
            <person name="Haas B."/>
            <person name="Abouelleil A."/>
            <person name="Allen A.W."/>
            <person name="Alvarado L."/>
            <person name="Arachchi H.M."/>
            <person name="Berlin A.M."/>
            <person name="Chapman S.B."/>
            <person name="Gainer-Dewar J."/>
            <person name="Goldberg J."/>
            <person name="Griggs A."/>
            <person name="Gujja S."/>
            <person name="Hansen M."/>
            <person name="Howarth C."/>
            <person name="Imamovic A."/>
            <person name="Ireland A."/>
            <person name="Larimer J."/>
            <person name="McCowan C."/>
            <person name="Murphy C."/>
            <person name="Pearson M."/>
            <person name="Poon T.W."/>
            <person name="Priest M."/>
            <person name="Roberts A."/>
            <person name="Saif S."/>
            <person name="Shea T."/>
            <person name="Sisk P."/>
            <person name="Sykes S."/>
            <person name="Wortman J."/>
            <person name="Nusbaum C."/>
            <person name="Birren B."/>
        </authorList>
    </citation>
    <scope>NUCLEOTIDE SEQUENCE [LARGE SCALE GENOMIC DNA]</scope>
    <source>
        <strain evidence="1 2">ATCC 49464</strain>
    </source>
</reference>
<name>A0ABN0MAT8_9ENTE</name>
<sequence length="62" mass="7463">MPYIILLKSLYFDLLKFVVCKLHVYLLRKAELTSLFVLKYFFFIKNQVYSHAVYHSAKVFVL</sequence>
<comment type="caution">
    <text evidence="1">The sequence shown here is derived from an EMBL/GenBank/DDBJ whole genome shotgun (WGS) entry which is preliminary data.</text>
</comment>
<keyword evidence="2" id="KW-1185">Reference proteome</keyword>
<organism evidence="1 2">
    <name type="scientific">Enterococcus raffinosus ATCC 49464</name>
    <dbReference type="NCBI Taxonomy" id="1158602"/>
    <lineage>
        <taxon>Bacteria</taxon>
        <taxon>Bacillati</taxon>
        <taxon>Bacillota</taxon>
        <taxon>Bacilli</taxon>
        <taxon>Lactobacillales</taxon>
        <taxon>Enterococcaceae</taxon>
        <taxon>Enterococcus</taxon>
    </lineage>
</organism>
<gene>
    <name evidence="1" type="ORF">I590_00614</name>
</gene>
<evidence type="ECO:0000313" key="2">
    <source>
        <dbReference type="Proteomes" id="UP000014158"/>
    </source>
</evidence>
<accession>A0ABN0MAT8</accession>
<evidence type="ECO:0000313" key="1">
    <source>
        <dbReference type="EMBL" id="EOT82189.1"/>
    </source>
</evidence>